<dbReference type="PANTHER" id="PTHR30055">
    <property type="entry name" value="HTH-TYPE TRANSCRIPTIONAL REGULATOR RUTR"/>
    <property type="match status" value="1"/>
</dbReference>
<evidence type="ECO:0000256" key="2">
    <source>
        <dbReference type="ARBA" id="ARBA00023015"/>
    </source>
</evidence>
<dbReference type="InterPro" id="IPR009057">
    <property type="entry name" value="Homeodomain-like_sf"/>
</dbReference>
<evidence type="ECO:0000313" key="8">
    <source>
        <dbReference type="Proteomes" id="UP001500393"/>
    </source>
</evidence>
<dbReference type="PRINTS" id="PR00400">
    <property type="entry name" value="TETREPRESSOR"/>
</dbReference>
<sequence>MVIDAALRFIDENGLGALSMHKLGATLHVKGMSLYNHVGSKLDLLDGVVEKLWTEVEEAAPAHSDWREGVRSFAYAIRDMVRRHPNAAALVLSQSVMPEAALRLVQTHIAVLTKAGFPESRAYDVLRTVTSYALGSALAEVTWDFGRPGCAPNVNDLLRPGTPPDLVAVAQVFCGQSDPDTQFALGLDLMLRGLDTRA</sequence>
<proteinExistence type="predicted"/>
<keyword evidence="4" id="KW-0804">Transcription</keyword>
<reference evidence="8" key="1">
    <citation type="journal article" date="2019" name="Int. J. Syst. Evol. Microbiol.">
        <title>The Global Catalogue of Microorganisms (GCM) 10K type strain sequencing project: providing services to taxonomists for standard genome sequencing and annotation.</title>
        <authorList>
            <consortium name="The Broad Institute Genomics Platform"/>
            <consortium name="The Broad Institute Genome Sequencing Center for Infectious Disease"/>
            <person name="Wu L."/>
            <person name="Ma J."/>
        </authorList>
    </citation>
    <scope>NUCLEOTIDE SEQUENCE [LARGE SCALE GENOMIC DNA]</scope>
    <source>
        <strain evidence="8">JCM 14969</strain>
    </source>
</reference>
<dbReference type="Proteomes" id="UP001500393">
    <property type="component" value="Unassembled WGS sequence"/>
</dbReference>
<feature type="domain" description="HTH tetR-type" evidence="6">
    <location>
        <begin position="1"/>
        <end position="56"/>
    </location>
</feature>
<keyword evidence="3 5" id="KW-0238">DNA-binding</keyword>
<evidence type="ECO:0000256" key="4">
    <source>
        <dbReference type="ARBA" id="ARBA00023163"/>
    </source>
</evidence>
<dbReference type="PANTHER" id="PTHR30055:SF151">
    <property type="entry name" value="TRANSCRIPTIONAL REGULATORY PROTEIN"/>
    <property type="match status" value="1"/>
</dbReference>
<evidence type="ECO:0000259" key="6">
    <source>
        <dbReference type="PROSITE" id="PS50977"/>
    </source>
</evidence>
<evidence type="ECO:0000256" key="5">
    <source>
        <dbReference type="PROSITE-ProRule" id="PRU00335"/>
    </source>
</evidence>
<dbReference type="Gene3D" id="1.10.357.10">
    <property type="entry name" value="Tetracycline Repressor, domain 2"/>
    <property type="match status" value="1"/>
</dbReference>
<dbReference type="InterPro" id="IPR003012">
    <property type="entry name" value="Tet_transcr_reg_TetR"/>
</dbReference>
<dbReference type="InterPro" id="IPR004111">
    <property type="entry name" value="Repressor_TetR_C"/>
</dbReference>
<dbReference type="SUPFAM" id="SSF46689">
    <property type="entry name" value="Homeodomain-like"/>
    <property type="match status" value="1"/>
</dbReference>
<feature type="DNA-binding region" description="H-T-H motif" evidence="5">
    <location>
        <begin position="19"/>
        <end position="38"/>
    </location>
</feature>
<evidence type="ECO:0000313" key="7">
    <source>
        <dbReference type="EMBL" id="GAA1580140.1"/>
    </source>
</evidence>
<dbReference type="RefSeq" id="WP_344215515.1">
    <property type="nucleotide sequence ID" value="NZ_BAAAOS010000020.1"/>
</dbReference>
<keyword evidence="8" id="KW-1185">Reference proteome</keyword>
<dbReference type="EMBL" id="BAAAOS010000020">
    <property type="protein sequence ID" value="GAA1580140.1"/>
    <property type="molecule type" value="Genomic_DNA"/>
</dbReference>
<keyword evidence="1" id="KW-0678">Repressor</keyword>
<gene>
    <name evidence="7" type="ORF">GCM10009789_37390</name>
</gene>
<dbReference type="InterPro" id="IPR036271">
    <property type="entry name" value="Tet_transcr_reg_TetR-rel_C_sf"/>
</dbReference>
<organism evidence="7 8">
    <name type="scientific">Kribbella sancticallisti</name>
    <dbReference type="NCBI Taxonomy" id="460087"/>
    <lineage>
        <taxon>Bacteria</taxon>
        <taxon>Bacillati</taxon>
        <taxon>Actinomycetota</taxon>
        <taxon>Actinomycetes</taxon>
        <taxon>Propionibacteriales</taxon>
        <taxon>Kribbellaceae</taxon>
        <taxon>Kribbella</taxon>
    </lineage>
</organism>
<dbReference type="SUPFAM" id="SSF48498">
    <property type="entry name" value="Tetracyclin repressor-like, C-terminal domain"/>
    <property type="match status" value="1"/>
</dbReference>
<evidence type="ECO:0000256" key="3">
    <source>
        <dbReference type="ARBA" id="ARBA00023125"/>
    </source>
</evidence>
<comment type="caution">
    <text evidence="7">The sequence shown here is derived from an EMBL/GenBank/DDBJ whole genome shotgun (WGS) entry which is preliminary data.</text>
</comment>
<dbReference type="InterPro" id="IPR001647">
    <property type="entry name" value="HTH_TetR"/>
</dbReference>
<dbReference type="Pfam" id="PF02909">
    <property type="entry name" value="TetR_C_1"/>
    <property type="match status" value="1"/>
</dbReference>
<protein>
    <submittedName>
        <fullName evidence="7">TetR/AcrR family transcriptional regulator C-terminal domain-containing protein</fullName>
    </submittedName>
</protein>
<evidence type="ECO:0000256" key="1">
    <source>
        <dbReference type="ARBA" id="ARBA00022491"/>
    </source>
</evidence>
<name>A0ABP4PIV3_9ACTN</name>
<keyword evidence="2" id="KW-0805">Transcription regulation</keyword>
<dbReference type="PROSITE" id="PS50977">
    <property type="entry name" value="HTH_TETR_2"/>
    <property type="match status" value="1"/>
</dbReference>
<dbReference type="InterPro" id="IPR050109">
    <property type="entry name" value="HTH-type_TetR-like_transc_reg"/>
</dbReference>
<accession>A0ABP4PIV3</accession>